<feature type="compositionally biased region" description="Basic residues" evidence="1">
    <location>
        <begin position="242"/>
        <end position="251"/>
    </location>
</feature>
<proteinExistence type="predicted"/>
<name>A0A6J7D9L1_9ZZZZ</name>
<gene>
    <name evidence="3" type="ORF">UFOPK3444_00521</name>
</gene>
<protein>
    <submittedName>
        <fullName evidence="3">Unannotated protein</fullName>
    </submittedName>
</protein>
<keyword evidence="2" id="KW-0472">Membrane</keyword>
<dbReference type="EMBL" id="CAFBLU010000006">
    <property type="protein sequence ID" value="CAB4867206.1"/>
    <property type="molecule type" value="Genomic_DNA"/>
</dbReference>
<keyword evidence="2" id="KW-0812">Transmembrane</keyword>
<reference evidence="3" key="1">
    <citation type="submission" date="2020-05" db="EMBL/GenBank/DDBJ databases">
        <authorList>
            <person name="Chiriac C."/>
            <person name="Salcher M."/>
            <person name="Ghai R."/>
            <person name="Kavagutti S V."/>
        </authorList>
    </citation>
    <scope>NUCLEOTIDE SEQUENCE</scope>
</reference>
<feature type="transmembrane region" description="Helical" evidence="2">
    <location>
        <begin position="38"/>
        <end position="55"/>
    </location>
</feature>
<accession>A0A6J7D9L1</accession>
<evidence type="ECO:0000256" key="1">
    <source>
        <dbReference type="SAM" id="MobiDB-lite"/>
    </source>
</evidence>
<feature type="transmembrane region" description="Helical" evidence="2">
    <location>
        <begin position="109"/>
        <end position="131"/>
    </location>
</feature>
<feature type="transmembrane region" description="Helical" evidence="2">
    <location>
        <begin position="75"/>
        <end position="97"/>
    </location>
</feature>
<organism evidence="3">
    <name type="scientific">freshwater metagenome</name>
    <dbReference type="NCBI Taxonomy" id="449393"/>
    <lineage>
        <taxon>unclassified sequences</taxon>
        <taxon>metagenomes</taxon>
        <taxon>ecological metagenomes</taxon>
    </lineage>
</organism>
<feature type="region of interest" description="Disordered" evidence="1">
    <location>
        <begin position="169"/>
        <end position="251"/>
    </location>
</feature>
<evidence type="ECO:0000313" key="3">
    <source>
        <dbReference type="EMBL" id="CAB4867206.1"/>
    </source>
</evidence>
<sequence length="251" mass="26628">MAESEQKDPLLNRVGASVINGFRRAGNSWGGLSSNQRLAGAASALLLATLLLPWFQQTQFDRAGQPQTLTVSGLAAFTFVEASVLLVCCAILVMLFARGEQRAFHLPGGDGSIIALGGGWCLLLLVTRVLVYPPTHVGADTGIKWGVLVAIAAAVAVLGAGLRMRALHIPEPPQRRRTRVPTATPPPEATAVDDQDKRKIHFGGIEAPVRPATAAAGAKAPKPGDDPTLEQLAIPLDDQPSPRRRRPKPDR</sequence>
<feature type="compositionally biased region" description="Low complexity" evidence="1">
    <location>
        <begin position="207"/>
        <end position="221"/>
    </location>
</feature>
<dbReference type="AlphaFoldDB" id="A0A6J7D9L1"/>
<feature type="transmembrane region" description="Helical" evidence="2">
    <location>
        <begin position="143"/>
        <end position="162"/>
    </location>
</feature>
<keyword evidence="2" id="KW-1133">Transmembrane helix</keyword>
<evidence type="ECO:0000256" key="2">
    <source>
        <dbReference type="SAM" id="Phobius"/>
    </source>
</evidence>